<evidence type="ECO:0008006" key="3">
    <source>
        <dbReference type="Google" id="ProtNLM"/>
    </source>
</evidence>
<organism evidence="1 2">
    <name type="scientific">Aeoliella straminimaris</name>
    <dbReference type="NCBI Taxonomy" id="2954799"/>
    <lineage>
        <taxon>Bacteria</taxon>
        <taxon>Pseudomonadati</taxon>
        <taxon>Planctomycetota</taxon>
        <taxon>Planctomycetia</taxon>
        <taxon>Pirellulales</taxon>
        <taxon>Lacipirellulaceae</taxon>
        <taxon>Aeoliella</taxon>
    </lineage>
</organism>
<accession>A0A9X2FE97</accession>
<gene>
    <name evidence="1" type="ORF">NG895_12525</name>
</gene>
<proteinExistence type="predicted"/>
<evidence type="ECO:0000313" key="2">
    <source>
        <dbReference type="Proteomes" id="UP001155241"/>
    </source>
</evidence>
<dbReference type="PANTHER" id="PTHR36978">
    <property type="entry name" value="P-LOOP CONTAINING NUCLEOTIDE TRIPHOSPHATE HYDROLASE"/>
    <property type="match status" value="1"/>
</dbReference>
<dbReference type="Pfam" id="PF17784">
    <property type="entry name" value="Sulfotransfer_4"/>
    <property type="match status" value="1"/>
</dbReference>
<protein>
    <recommendedName>
        <fullName evidence="3">Sulfotransferase family protein</fullName>
    </recommendedName>
</protein>
<sequence length="314" mass="36737">MTKTWNKVFGIGLSKTGTTSLAAALRKLSIRIVDYPNDARTQEQLETGDYELDVLRDSDGMTDTPAAYCFAQLDKTYPDSLFILTERENRDRWLESLRSQWETTDRWGKHHRQSAKFAYFIRCANYGVRCYVPERLKYAYERHSEEVRQYFSDKPGRLLTLDITKGDGWKQLCEFLDMPIPDEPFPHANSRSEKAKQVAYRGRLEACYDAVEQHVPRGELLVVLDDEVLHGTALHELRRCMPLVNRAGVYDGFPVDQAQCLQHTEELKRNGGQFLFVFYTNFWWYEHYPAWSEYMATDFQLLHADDGCHIYRAK</sequence>
<evidence type="ECO:0000313" key="1">
    <source>
        <dbReference type="EMBL" id="MCO6044734.1"/>
    </source>
</evidence>
<dbReference type="SUPFAM" id="SSF52540">
    <property type="entry name" value="P-loop containing nucleoside triphosphate hydrolases"/>
    <property type="match status" value="1"/>
</dbReference>
<dbReference type="PANTHER" id="PTHR36978:SF4">
    <property type="entry name" value="P-LOOP CONTAINING NUCLEOSIDE TRIPHOSPHATE HYDROLASE PROTEIN"/>
    <property type="match status" value="1"/>
</dbReference>
<keyword evidence="2" id="KW-1185">Reference proteome</keyword>
<dbReference type="InterPro" id="IPR040632">
    <property type="entry name" value="Sulfotransfer_4"/>
</dbReference>
<dbReference type="Proteomes" id="UP001155241">
    <property type="component" value="Unassembled WGS sequence"/>
</dbReference>
<dbReference type="EMBL" id="JAMXLR010000038">
    <property type="protein sequence ID" value="MCO6044734.1"/>
    <property type="molecule type" value="Genomic_DNA"/>
</dbReference>
<comment type="caution">
    <text evidence="1">The sequence shown here is derived from an EMBL/GenBank/DDBJ whole genome shotgun (WGS) entry which is preliminary data.</text>
</comment>
<dbReference type="Gene3D" id="3.40.50.300">
    <property type="entry name" value="P-loop containing nucleotide triphosphate hydrolases"/>
    <property type="match status" value="1"/>
</dbReference>
<dbReference type="AlphaFoldDB" id="A0A9X2FE97"/>
<dbReference type="InterPro" id="IPR027417">
    <property type="entry name" value="P-loop_NTPase"/>
</dbReference>
<name>A0A9X2FE97_9BACT</name>
<dbReference type="RefSeq" id="WP_252852850.1">
    <property type="nucleotide sequence ID" value="NZ_JAMXLR010000038.1"/>
</dbReference>
<reference evidence="1" key="1">
    <citation type="submission" date="2022-06" db="EMBL/GenBank/DDBJ databases">
        <title>Aeoliella straminimaris, a novel planctomycete from sediments.</title>
        <authorList>
            <person name="Vitorino I.R."/>
            <person name="Lage O.M."/>
        </authorList>
    </citation>
    <scope>NUCLEOTIDE SEQUENCE</scope>
    <source>
        <strain evidence="1">ICT_H6.2</strain>
    </source>
</reference>